<reference evidence="1 2" key="1">
    <citation type="submission" date="2022-06" db="EMBL/GenBank/DDBJ databases">
        <title>Actinoplanes abujensis sp. nov., isolated from Nigerian arid soil.</title>
        <authorList>
            <person name="Ding P."/>
        </authorList>
    </citation>
    <scope>NUCLEOTIDE SEQUENCE [LARGE SCALE GENOMIC DNA]</scope>
    <source>
        <strain evidence="2">TRM88002</strain>
    </source>
</reference>
<proteinExistence type="predicted"/>
<comment type="caution">
    <text evidence="1">The sequence shown here is derived from an EMBL/GenBank/DDBJ whole genome shotgun (WGS) entry which is preliminary data.</text>
</comment>
<sequence>MTAPGSFTLQVPGSWLDYDLAQQDFARQQQELRSEMTTPEQRRAADDALLQARRLLRAARRRGAVSAAGLIARDEDGLLMAFVAVFGVTVPEGMDLSIAEIAQQLSRPAGADGYGDRTVTAVQLPEIGSVARITGTETVALTDETSAVMVAMHTVIPLPDQPGSYLVVTGMSPNLALAESLYDIFDAITGTFRFVGDVAVPAGEAH</sequence>
<dbReference type="Proteomes" id="UP001523216">
    <property type="component" value="Unassembled WGS sequence"/>
</dbReference>
<protein>
    <submittedName>
        <fullName evidence="1">Uncharacterized protein</fullName>
    </submittedName>
</protein>
<evidence type="ECO:0000313" key="2">
    <source>
        <dbReference type="Proteomes" id="UP001523216"/>
    </source>
</evidence>
<dbReference type="RefSeq" id="WP_251798465.1">
    <property type="nucleotide sequence ID" value="NZ_JAMQOL010000016.1"/>
</dbReference>
<gene>
    <name evidence="1" type="ORF">LXN57_13710</name>
</gene>
<evidence type="ECO:0000313" key="1">
    <source>
        <dbReference type="EMBL" id="MCM4078627.1"/>
    </source>
</evidence>
<name>A0ABT0XY33_9ACTN</name>
<accession>A0ABT0XY33</accession>
<dbReference type="EMBL" id="JAMQOL010000016">
    <property type="protein sequence ID" value="MCM4078627.1"/>
    <property type="molecule type" value="Genomic_DNA"/>
</dbReference>
<keyword evidence="2" id="KW-1185">Reference proteome</keyword>
<organism evidence="1 2">
    <name type="scientific">Paractinoplanes hotanensis</name>
    <dbReference type="NCBI Taxonomy" id="2906497"/>
    <lineage>
        <taxon>Bacteria</taxon>
        <taxon>Bacillati</taxon>
        <taxon>Actinomycetota</taxon>
        <taxon>Actinomycetes</taxon>
        <taxon>Micromonosporales</taxon>
        <taxon>Micromonosporaceae</taxon>
        <taxon>Paractinoplanes</taxon>
    </lineage>
</organism>